<dbReference type="AlphaFoldDB" id="A0A9P6ERT8"/>
<keyword evidence="2" id="KW-1185">Reference proteome</keyword>
<evidence type="ECO:0000313" key="1">
    <source>
        <dbReference type="EMBL" id="KAF9533697.1"/>
    </source>
</evidence>
<dbReference type="EMBL" id="MU157828">
    <property type="protein sequence ID" value="KAF9533697.1"/>
    <property type="molecule type" value="Genomic_DNA"/>
</dbReference>
<gene>
    <name evidence="1" type="ORF">CPB83DRAFT_845711</name>
</gene>
<organism evidence="1 2">
    <name type="scientific">Crepidotus variabilis</name>
    <dbReference type="NCBI Taxonomy" id="179855"/>
    <lineage>
        <taxon>Eukaryota</taxon>
        <taxon>Fungi</taxon>
        <taxon>Dikarya</taxon>
        <taxon>Basidiomycota</taxon>
        <taxon>Agaricomycotina</taxon>
        <taxon>Agaricomycetes</taxon>
        <taxon>Agaricomycetidae</taxon>
        <taxon>Agaricales</taxon>
        <taxon>Agaricineae</taxon>
        <taxon>Crepidotaceae</taxon>
        <taxon>Crepidotus</taxon>
    </lineage>
</organism>
<accession>A0A9P6ERT8</accession>
<comment type="caution">
    <text evidence="1">The sequence shown here is derived from an EMBL/GenBank/DDBJ whole genome shotgun (WGS) entry which is preliminary data.</text>
</comment>
<dbReference type="Proteomes" id="UP000807306">
    <property type="component" value="Unassembled WGS sequence"/>
</dbReference>
<name>A0A9P6ERT8_9AGAR</name>
<reference evidence="1" key="1">
    <citation type="submission" date="2020-11" db="EMBL/GenBank/DDBJ databases">
        <authorList>
            <consortium name="DOE Joint Genome Institute"/>
            <person name="Ahrendt S."/>
            <person name="Riley R."/>
            <person name="Andreopoulos W."/>
            <person name="Labutti K."/>
            <person name="Pangilinan J."/>
            <person name="Ruiz-Duenas F.J."/>
            <person name="Barrasa J.M."/>
            <person name="Sanchez-Garcia M."/>
            <person name="Camarero S."/>
            <person name="Miyauchi S."/>
            <person name="Serrano A."/>
            <person name="Linde D."/>
            <person name="Babiker R."/>
            <person name="Drula E."/>
            <person name="Ayuso-Fernandez I."/>
            <person name="Pacheco R."/>
            <person name="Padilla G."/>
            <person name="Ferreira P."/>
            <person name="Barriuso J."/>
            <person name="Kellner H."/>
            <person name="Castanera R."/>
            <person name="Alfaro M."/>
            <person name="Ramirez L."/>
            <person name="Pisabarro A.G."/>
            <person name="Kuo A."/>
            <person name="Tritt A."/>
            <person name="Lipzen A."/>
            <person name="He G."/>
            <person name="Yan M."/>
            <person name="Ng V."/>
            <person name="Cullen D."/>
            <person name="Martin F."/>
            <person name="Rosso M.-N."/>
            <person name="Henrissat B."/>
            <person name="Hibbett D."/>
            <person name="Martinez A.T."/>
            <person name="Grigoriev I.V."/>
        </authorList>
    </citation>
    <scope>NUCLEOTIDE SEQUENCE</scope>
    <source>
        <strain evidence="1">CBS 506.95</strain>
    </source>
</reference>
<sequence length="104" mass="11923">MERKLQSGSTTVNFTKEFHQPTARILEELKQRFSEIPFPVPPSQSQSPNSMSLFNNSHQVSMSNVNIQMNQSYLDAKPLQEQLNLVLRTQRVQTSVLFAYSGHK</sequence>
<evidence type="ECO:0000313" key="2">
    <source>
        <dbReference type="Proteomes" id="UP000807306"/>
    </source>
</evidence>
<proteinExistence type="predicted"/>
<protein>
    <submittedName>
        <fullName evidence="1">Uncharacterized protein</fullName>
    </submittedName>
</protein>